<keyword evidence="3" id="KW-1185">Reference proteome</keyword>
<protein>
    <recommendedName>
        <fullName evidence="1">DUF7580 domain-containing protein</fullName>
    </recommendedName>
</protein>
<proteinExistence type="predicted"/>
<accession>A0AAV9GNR2</accession>
<dbReference type="AlphaFoldDB" id="A0AAV9GNR2"/>
<feature type="non-terminal residue" evidence="2">
    <location>
        <position position="384"/>
    </location>
</feature>
<reference evidence="2" key="2">
    <citation type="submission" date="2023-05" db="EMBL/GenBank/DDBJ databases">
        <authorList>
            <consortium name="Lawrence Berkeley National Laboratory"/>
            <person name="Steindorff A."/>
            <person name="Hensen N."/>
            <person name="Bonometti L."/>
            <person name="Westerberg I."/>
            <person name="Brannstrom I.O."/>
            <person name="Guillou S."/>
            <person name="Cros-Aarteil S."/>
            <person name="Calhoun S."/>
            <person name="Haridas S."/>
            <person name="Kuo A."/>
            <person name="Mondo S."/>
            <person name="Pangilinan J."/>
            <person name="Riley R."/>
            <person name="Labutti K."/>
            <person name="Andreopoulos B."/>
            <person name="Lipzen A."/>
            <person name="Chen C."/>
            <person name="Yanf M."/>
            <person name="Daum C."/>
            <person name="Ng V."/>
            <person name="Clum A."/>
            <person name="Ohm R."/>
            <person name="Martin F."/>
            <person name="Silar P."/>
            <person name="Natvig D."/>
            <person name="Lalanne C."/>
            <person name="Gautier V."/>
            <person name="Ament-Velasquez S.L."/>
            <person name="Kruys A."/>
            <person name="Hutchinson M.I."/>
            <person name="Powell A.J."/>
            <person name="Barry K."/>
            <person name="Miller A.N."/>
            <person name="Grigoriev I.V."/>
            <person name="Debuchy R."/>
            <person name="Gladieux P."/>
            <person name="Thoren M.H."/>
            <person name="Johannesson H."/>
        </authorList>
    </citation>
    <scope>NUCLEOTIDE SEQUENCE</scope>
    <source>
        <strain evidence="2">PSN243</strain>
    </source>
</reference>
<evidence type="ECO:0000313" key="2">
    <source>
        <dbReference type="EMBL" id="KAK4449837.1"/>
    </source>
</evidence>
<dbReference type="Pfam" id="PF24476">
    <property type="entry name" value="DUF7580"/>
    <property type="match status" value="1"/>
</dbReference>
<evidence type="ECO:0000259" key="1">
    <source>
        <dbReference type="Pfam" id="PF24476"/>
    </source>
</evidence>
<organism evidence="2 3">
    <name type="scientific">Podospora aff. communis PSN243</name>
    <dbReference type="NCBI Taxonomy" id="3040156"/>
    <lineage>
        <taxon>Eukaryota</taxon>
        <taxon>Fungi</taxon>
        <taxon>Dikarya</taxon>
        <taxon>Ascomycota</taxon>
        <taxon>Pezizomycotina</taxon>
        <taxon>Sordariomycetes</taxon>
        <taxon>Sordariomycetidae</taxon>
        <taxon>Sordariales</taxon>
        <taxon>Podosporaceae</taxon>
        <taxon>Podospora</taxon>
    </lineage>
</organism>
<dbReference type="InterPro" id="IPR056002">
    <property type="entry name" value="DUF7580"/>
</dbReference>
<sequence>MPRLFECNKWRILQALGGLLAGRQAKFQSSEPSDESQTEPNYEFLEVELRRTFLPRDSSKDLAANEFELLQATLRALCTLLEKSVVVEGQALVASEDADLYPRLRRLVAILAASTDIVDLVVTPNKAGGIFDMSAQIKKSLDSISECNDTIVRLLSSAAAPIPQAPPKSKDRKPWKNCQKRRRAVSVLRALFGRFRCGKSHELVMRSLESSNELHCFLSSCPDLRVWHQVSCSDREHGASRTVSIITSICDELDRQPGQGMCLTLLIEAYGVFGAWTPLVSAHTEAIFPEATLNGLIAKGAFEPALRFDTFKTQDPSFIRFSPLEMRKLAVELGYLLMDFFDAHLSAERIYFLRQSSMQQQKPQPCVAFNSNLPTTQELHTFQM</sequence>
<reference evidence="2" key="1">
    <citation type="journal article" date="2023" name="Mol. Phylogenet. Evol.">
        <title>Genome-scale phylogeny and comparative genomics of the fungal order Sordariales.</title>
        <authorList>
            <person name="Hensen N."/>
            <person name="Bonometti L."/>
            <person name="Westerberg I."/>
            <person name="Brannstrom I.O."/>
            <person name="Guillou S."/>
            <person name="Cros-Aarteil S."/>
            <person name="Calhoun S."/>
            <person name="Haridas S."/>
            <person name="Kuo A."/>
            <person name="Mondo S."/>
            <person name="Pangilinan J."/>
            <person name="Riley R."/>
            <person name="LaButti K."/>
            <person name="Andreopoulos B."/>
            <person name="Lipzen A."/>
            <person name="Chen C."/>
            <person name="Yan M."/>
            <person name="Daum C."/>
            <person name="Ng V."/>
            <person name="Clum A."/>
            <person name="Steindorff A."/>
            <person name="Ohm R.A."/>
            <person name="Martin F."/>
            <person name="Silar P."/>
            <person name="Natvig D.O."/>
            <person name="Lalanne C."/>
            <person name="Gautier V."/>
            <person name="Ament-Velasquez S.L."/>
            <person name="Kruys A."/>
            <person name="Hutchinson M.I."/>
            <person name="Powell A.J."/>
            <person name="Barry K."/>
            <person name="Miller A.N."/>
            <person name="Grigoriev I.V."/>
            <person name="Debuchy R."/>
            <person name="Gladieux P."/>
            <person name="Hiltunen Thoren M."/>
            <person name="Johannesson H."/>
        </authorList>
    </citation>
    <scope>NUCLEOTIDE SEQUENCE</scope>
    <source>
        <strain evidence="2">PSN243</strain>
    </source>
</reference>
<feature type="domain" description="DUF7580" evidence="1">
    <location>
        <begin position="175"/>
        <end position="383"/>
    </location>
</feature>
<dbReference type="EMBL" id="MU865935">
    <property type="protein sequence ID" value="KAK4449837.1"/>
    <property type="molecule type" value="Genomic_DNA"/>
</dbReference>
<name>A0AAV9GNR2_9PEZI</name>
<dbReference type="Proteomes" id="UP001321760">
    <property type="component" value="Unassembled WGS sequence"/>
</dbReference>
<gene>
    <name evidence="2" type="ORF">QBC34DRAFT_285893</name>
</gene>
<evidence type="ECO:0000313" key="3">
    <source>
        <dbReference type="Proteomes" id="UP001321760"/>
    </source>
</evidence>
<comment type="caution">
    <text evidence="2">The sequence shown here is derived from an EMBL/GenBank/DDBJ whole genome shotgun (WGS) entry which is preliminary data.</text>
</comment>